<comment type="subunit">
    <text evidence="6">Monomer.</text>
</comment>
<dbReference type="InterPro" id="IPR002467">
    <property type="entry name" value="Pept_M24A_MAP1"/>
</dbReference>
<evidence type="ECO:0000256" key="4">
    <source>
        <dbReference type="ARBA" id="ARBA00022723"/>
    </source>
</evidence>
<evidence type="ECO:0000313" key="10">
    <source>
        <dbReference type="Proteomes" id="UP000034320"/>
    </source>
</evidence>
<accession>A0A0G1BHF0</accession>
<dbReference type="GO" id="GO:0004239">
    <property type="term" value="F:initiator methionyl aminopeptidase activity"/>
    <property type="evidence" value="ECO:0007669"/>
    <property type="project" value="UniProtKB-UniRule"/>
</dbReference>
<feature type="binding site" evidence="6">
    <location>
        <position position="177"/>
    </location>
    <ligand>
        <name>substrate</name>
    </ligand>
</feature>
<keyword evidence="4 6" id="KW-0479">Metal-binding</keyword>
<dbReference type="GO" id="GO:0046872">
    <property type="term" value="F:metal ion binding"/>
    <property type="evidence" value="ECO:0007669"/>
    <property type="project" value="UniProtKB-UniRule"/>
</dbReference>
<feature type="binding site" evidence="6">
    <location>
        <position position="237"/>
    </location>
    <ligand>
        <name>a divalent metal cation</name>
        <dbReference type="ChEBI" id="CHEBI:60240"/>
        <label>1</label>
    </ligand>
</feature>
<feature type="binding site" evidence="6">
    <location>
        <position position="105"/>
    </location>
    <ligand>
        <name>a divalent metal cation</name>
        <dbReference type="ChEBI" id="CHEBI:60240"/>
        <label>1</label>
    </ligand>
</feature>
<evidence type="ECO:0000256" key="5">
    <source>
        <dbReference type="ARBA" id="ARBA00022801"/>
    </source>
</evidence>
<keyword evidence="2 6" id="KW-0031">Aminopeptidase</keyword>
<dbReference type="InterPro" id="IPR001714">
    <property type="entry name" value="Pept_M24_MAP"/>
</dbReference>
<proteinExistence type="inferred from homology"/>
<dbReference type="InterPro" id="IPR000994">
    <property type="entry name" value="Pept_M24"/>
</dbReference>
<feature type="binding site" evidence="6">
    <location>
        <position position="205"/>
    </location>
    <ligand>
        <name>a divalent metal cation</name>
        <dbReference type="ChEBI" id="CHEBI:60240"/>
        <label>2</label>
        <note>catalytic</note>
    </ligand>
</feature>
<dbReference type="SUPFAM" id="SSF55920">
    <property type="entry name" value="Creatinase/aminopeptidase"/>
    <property type="match status" value="1"/>
</dbReference>
<dbReference type="EMBL" id="LCDD01000030">
    <property type="protein sequence ID" value="KKS45721.1"/>
    <property type="molecule type" value="Genomic_DNA"/>
</dbReference>
<comment type="function">
    <text evidence="1 6">Removes the N-terminal methionine from nascent proteins. The N-terminal methionine is often cleaved when the second residue in the primary sequence is small and uncharged (Met-Ala-, Cys, Gly, Pro, Ser, Thr, or Val). Requires deformylation of the N(alpha)-formylated initiator methionine before it can be hydrolyzed.</text>
</comment>
<dbReference type="HAMAP" id="MF_01974">
    <property type="entry name" value="MetAP_1"/>
    <property type="match status" value="1"/>
</dbReference>
<feature type="binding site" evidence="6">
    <location>
        <position position="105"/>
    </location>
    <ligand>
        <name>a divalent metal cation</name>
        <dbReference type="ChEBI" id="CHEBI:60240"/>
        <label>2</label>
        <note>catalytic</note>
    </ligand>
</feature>
<comment type="similarity">
    <text evidence="6">Belongs to the peptidase M24A family. Methionine aminopeptidase type 1 subfamily.</text>
</comment>
<feature type="binding site" evidence="6">
    <location>
        <position position="170"/>
    </location>
    <ligand>
        <name>a divalent metal cation</name>
        <dbReference type="ChEBI" id="CHEBI:60240"/>
        <label>2</label>
        <note>catalytic</note>
    </ligand>
</feature>
<name>A0A0G1BHF0_9BACT</name>
<feature type="binding site" evidence="6">
    <location>
        <position position="237"/>
    </location>
    <ligand>
        <name>a divalent metal cation</name>
        <dbReference type="ChEBI" id="CHEBI:60240"/>
        <label>2</label>
        <note>catalytic</note>
    </ligand>
</feature>
<dbReference type="GO" id="GO:0070006">
    <property type="term" value="F:metalloaminopeptidase activity"/>
    <property type="evidence" value="ECO:0007669"/>
    <property type="project" value="UniProtKB-UniRule"/>
</dbReference>
<dbReference type="Gene3D" id="3.90.230.10">
    <property type="entry name" value="Creatinase/methionine aminopeptidase superfamily"/>
    <property type="match status" value="1"/>
</dbReference>
<evidence type="ECO:0000256" key="6">
    <source>
        <dbReference type="HAMAP-Rule" id="MF_01974"/>
    </source>
</evidence>
<sequence length="267" mass="29210">MIDYKTDEEIEIMRKGGIILSEVMDLLLRTAKVGVSMAELDRLAESEIEKRGAEPSFKKVPGYKWSICACINEIVVHGIPGNYKIRPGDAVGIDCGVYYEGFHTDASWTIRVGHGSNDKAIDRFLEVGEKALRNALRQVRTGNYIFDVSRAIQTEVEGANFSVVKSLIGHGVGRSLHEEPEIPGVARGKRSESIPIKQGMVLAIEVIYNMGGSDVIYKGNDGWTIKTKDDKISGLFEATVGVSNHGVLLLTKINGTSGDNRKDRSGD</sequence>
<evidence type="ECO:0000256" key="7">
    <source>
        <dbReference type="RuleBase" id="RU003653"/>
    </source>
</evidence>
<gene>
    <name evidence="6" type="primary">map</name>
    <name evidence="9" type="ORF">UV09_C0030G0010</name>
</gene>
<dbReference type="GO" id="GO:0006508">
    <property type="term" value="P:proteolysis"/>
    <property type="evidence" value="ECO:0007669"/>
    <property type="project" value="UniProtKB-KW"/>
</dbReference>
<organism evidence="9 10">
    <name type="scientific">Candidatus Gottesmanbacteria bacterium GW2011_GWA2_42_18</name>
    <dbReference type="NCBI Taxonomy" id="1618442"/>
    <lineage>
        <taxon>Bacteria</taxon>
        <taxon>Candidatus Gottesmaniibacteriota</taxon>
    </lineage>
</organism>
<evidence type="ECO:0000256" key="2">
    <source>
        <dbReference type="ARBA" id="ARBA00022438"/>
    </source>
</evidence>
<evidence type="ECO:0000313" key="9">
    <source>
        <dbReference type="EMBL" id="KKS45721.1"/>
    </source>
</evidence>
<dbReference type="InterPro" id="IPR036005">
    <property type="entry name" value="Creatinase/aminopeptidase-like"/>
</dbReference>
<evidence type="ECO:0000256" key="3">
    <source>
        <dbReference type="ARBA" id="ARBA00022670"/>
    </source>
</evidence>
<dbReference type="PRINTS" id="PR00599">
    <property type="entry name" value="MAPEPTIDASE"/>
</dbReference>
<keyword evidence="3 6" id="KW-0645">Protease</keyword>
<feature type="domain" description="Peptidase M24" evidence="8">
    <location>
        <begin position="11"/>
        <end position="210"/>
    </location>
</feature>
<evidence type="ECO:0000259" key="8">
    <source>
        <dbReference type="Pfam" id="PF00557"/>
    </source>
</evidence>
<dbReference type="NCBIfam" id="TIGR00500">
    <property type="entry name" value="met_pdase_I"/>
    <property type="match status" value="1"/>
</dbReference>
<dbReference type="EC" id="3.4.11.18" evidence="6 7"/>
<dbReference type="AlphaFoldDB" id="A0A0G1BHF0"/>
<dbReference type="GO" id="GO:0005829">
    <property type="term" value="C:cytosol"/>
    <property type="evidence" value="ECO:0007669"/>
    <property type="project" value="TreeGrafter"/>
</dbReference>
<comment type="catalytic activity">
    <reaction evidence="6 7">
        <text>Release of N-terminal amino acids, preferentially methionine, from peptides and arylamides.</text>
        <dbReference type="EC" id="3.4.11.18"/>
    </reaction>
</comment>
<feature type="binding site" evidence="6">
    <location>
        <position position="94"/>
    </location>
    <ligand>
        <name>a divalent metal cation</name>
        <dbReference type="ChEBI" id="CHEBI:60240"/>
        <label>1</label>
    </ligand>
</feature>
<dbReference type="Proteomes" id="UP000034320">
    <property type="component" value="Unassembled WGS sequence"/>
</dbReference>
<reference evidence="9 10" key="1">
    <citation type="journal article" date="2015" name="Nature">
        <title>rRNA introns, odd ribosomes, and small enigmatic genomes across a large radiation of phyla.</title>
        <authorList>
            <person name="Brown C.T."/>
            <person name="Hug L.A."/>
            <person name="Thomas B.C."/>
            <person name="Sharon I."/>
            <person name="Castelle C.J."/>
            <person name="Singh A."/>
            <person name="Wilkins M.J."/>
            <person name="Williams K.H."/>
            <person name="Banfield J.F."/>
        </authorList>
    </citation>
    <scope>NUCLEOTIDE SEQUENCE [LARGE SCALE GENOMIC DNA]</scope>
</reference>
<keyword evidence="5 6" id="KW-0378">Hydrolase</keyword>
<dbReference type="PATRIC" id="fig|1618442.3.peg.1106"/>
<dbReference type="PANTHER" id="PTHR43330:SF27">
    <property type="entry name" value="METHIONINE AMINOPEPTIDASE"/>
    <property type="match status" value="1"/>
</dbReference>
<dbReference type="PANTHER" id="PTHR43330">
    <property type="entry name" value="METHIONINE AMINOPEPTIDASE"/>
    <property type="match status" value="1"/>
</dbReference>
<dbReference type="Pfam" id="PF00557">
    <property type="entry name" value="Peptidase_M24"/>
    <property type="match status" value="1"/>
</dbReference>
<comment type="caution">
    <text evidence="9">The sequence shown here is derived from an EMBL/GenBank/DDBJ whole genome shotgun (WGS) entry which is preliminary data.</text>
</comment>
<comment type="cofactor">
    <cofactor evidence="6">
        <name>Co(2+)</name>
        <dbReference type="ChEBI" id="CHEBI:48828"/>
    </cofactor>
    <cofactor evidence="6">
        <name>Zn(2+)</name>
        <dbReference type="ChEBI" id="CHEBI:29105"/>
    </cofactor>
    <cofactor evidence="6">
        <name>Mn(2+)</name>
        <dbReference type="ChEBI" id="CHEBI:29035"/>
    </cofactor>
    <cofactor evidence="6">
        <name>Fe(2+)</name>
        <dbReference type="ChEBI" id="CHEBI:29033"/>
    </cofactor>
    <text evidence="6">Binds 2 divalent metal cations per subunit. Has a high-affinity and a low affinity metal-binding site. The true nature of the physiological cofactor is under debate. The enzyme is active with cobalt, zinc, manganese or divalent iron ions. Most likely, methionine aminopeptidases function as mononuclear Fe(2+)-metalloproteases under physiological conditions, and the catalytically relevant metal-binding site has been assigned to the histidine-containing high-affinity site.</text>
</comment>
<feature type="binding site" evidence="6">
    <location>
        <position position="77"/>
    </location>
    <ligand>
        <name>substrate</name>
    </ligand>
</feature>
<protein>
    <recommendedName>
        <fullName evidence="6 7">Methionine aminopeptidase</fullName>
        <shortName evidence="6">MAP</shortName>
        <shortName evidence="6">MetAP</shortName>
        <ecNumber evidence="6 7">3.4.11.18</ecNumber>
    </recommendedName>
    <alternativeName>
        <fullName evidence="6">Peptidase M</fullName>
    </alternativeName>
</protein>
<evidence type="ECO:0000256" key="1">
    <source>
        <dbReference type="ARBA" id="ARBA00002521"/>
    </source>
</evidence>